<organism evidence="2 3">
    <name type="scientific">Blyttiomyces helicus</name>
    <dbReference type="NCBI Taxonomy" id="388810"/>
    <lineage>
        <taxon>Eukaryota</taxon>
        <taxon>Fungi</taxon>
        <taxon>Fungi incertae sedis</taxon>
        <taxon>Chytridiomycota</taxon>
        <taxon>Chytridiomycota incertae sedis</taxon>
        <taxon>Chytridiomycetes</taxon>
        <taxon>Chytridiomycetes incertae sedis</taxon>
        <taxon>Blyttiomyces</taxon>
    </lineage>
</organism>
<feature type="region of interest" description="Disordered" evidence="1">
    <location>
        <begin position="126"/>
        <end position="154"/>
    </location>
</feature>
<feature type="compositionally biased region" description="Low complexity" evidence="1">
    <location>
        <begin position="191"/>
        <end position="209"/>
    </location>
</feature>
<feature type="compositionally biased region" description="Polar residues" evidence="1">
    <location>
        <begin position="138"/>
        <end position="151"/>
    </location>
</feature>
<dbReference type="AlphaFoldDB" id="A0A4P9VU22"/>
<dbReference type="EMBL" id="ML001723">
    <property type="protein sequence ID" value="RKO83059.1"/>
    <property type="molecule type" value="Genomic_DNA"/>
</dbReference>
<sequence length="265" mass="28789">MSPHPVIPLKVKLAPPTVTVARSPPQPKAVRGVNRCVRRSGWTQGATVRDHIPGAFSKEFVRHLPTLSPRVRAFRCRYACGEEEDAHRICCAGSDFLPYRHFCLCCQQDRKAKKVALQKQAENLNILVSPPEEDTEVDANNHTSTPSTMQPPVQPEDFVIVTILTLPPDTDVSLLIVRPQTPVRRRISSASGHNSPTPSSTSSHSLGGSVNIIVDDGRKGRGDGRKRSGSLPDSPRMLAVPSFDIEGVQSTTAHGTPSVRSVSSN</sequence>
<evidence type="ECO:0000313" key="3">
    <source>
        <dbReference type="Proteomes" id="UP000269721"/>
    </source>
</evidence>
<keyword evidence="3" id="KW-1185">Reference proteome</keyword>
<feature type="compositionally biased region" description="Basic and acidic residues" evidence="1">
    <location>
        <begin position="215"/>
        <end position="226"/>
    </location>
</feature>
<feature type="compositionally biased region" description="Polar residues" evidence="1">
    <location>
        <begin position="248"/>
        <end position="265"/>
    </location>
</feature>
<accession>A0A4P9VU22</accession>
<gene>
    <name evidence="2" type="ORF">BDK51DRAFT_50331</name>
</gene>
<name>A0A4P9VU22_9FUNG</name>
<evidence type="ECO:0000256" key="1">
    <source>
        <dbReference type="SAM" id="MobiDB-lite"/>
    </source>
</evidence>
<feature type="region of interest" description="Disordered" evidence="1">
    <location>
        <begin position="185"/>
        <end position="265"/>
    </location>
</feature>
<dbReference type="Proteomes" id="UP000269721">
    <property type="component" value="Unassembled WGS sequence"/>
</dbReference>
<proteinExistence type="predicted"/>
<protein>
    <submittedName>
        <fullName evidence="2">Uncharacterized protein</fullName>
    </submittedName>
</protein>
<reference evidence="3" key="1">
    <citation type="journal article" date="2018" name="Nat. Microbiol.">
        <title>Leveraging single-cell genomics to expand the fungal tree of life.</title>
        <authorList>
            <person name="Ahrendt S.R."/>
            <person name="Quandt C.A."/>
            <person name="Ciobanu D."/>
            <person name="Clum A."/>
            <person name="Salamov A."/>
            <person name="Andreopoulos B."/>
            <person name="Cheng J.F."/>
            <person name="Woyke T."/>
            <person name="Pelin A."/>
            <person name="Henrissat B."/>
            <person name="Reynolds N.K."/>
            <person name="Benny G.L."/>
            <person name="Smith M.E."/>
            <person name="James T.Y."/>
            <person name="Grigoriev I.V."/>
        </authorList>
    </citation>
    <scope>NUCLEOTIDE SEQUENCE [LARGE SCALE GENOMIC DNA]</scope>
</reference>
<evidence type="ECO:0000313" key="2">
    <source>
        <dbReference type="EMBL" id="RKO83059.1"/>
    </source>
</evidence>